<evidence type="ECO:0000256" key="6">
    <source>
        <dbReference type="ARBA" id="ARBA00022692"/>
    </source>
</evidence>
<evidence type="ECO:0000256" key="10">
    <source>
        <dbReference type="SAM" id="MobiDB-lite"/>
    </source>
</evidence>
<feature type="region of interest" description="Disordered" evidence="10">
    <location>
        <begin position="1"/>
        <end position="24"/>
    </location>
</feature>
<proteinExistence type="inferred from homology"/>
<evidence type="ECO:0000256" key="4">
    <source>
        <dbReference type="ARBA" id="ARBA00022475"/>
    </source>
</evidence>
<name>A0A941EQ60_9ACTN</name>
<evidence type="ECO:0000256" key="1">
    <source>
        <dbReference type="ARBA" id="ARBA00004651"/>
    </source>
</evidence>
<evidence type="ECO:0000313" key="11">
    <source>
        <dbReference type="EMBL" id="MBR7836450.1"/>
    </source>
</evidence>
<dbReference type="InterPro" id="IPR004485">
    <property type="entry name" value="Cobalamin_biosynth_CobD/CbiB"/>
</dbReference>
<keyword evidence="8 9" id="KW-0472">Membrane</keyword>
<keyword evidence="4 9" id="KW-1003">Cell membrane</keyword>
<evidence type="ECO:0000256" key="7">
    <source>
        <dbReference type="ARBA" id="ARBA00022989"/>
    </source>
</evidence>
<dbReference type="EMBL" id="JAGSOG010000143">
    <property type="protein sequence ID" value="MBR7836450.1"/>
    <property type="molecule type" value="Genomic_DNA"/>
</dbReference>
<comment type="caution">
    <text evidence="11">The sequence shown here is derived from an EMBL/GenBank/DDBJ whole genome shotgun (WGS) entry which is preliminary data.</text>
</comment>
<comment type="pathway">
    <text evidence="2 9">Cofactor biosynthesis; adenosylcobalamin biosynthesis.</text>
</comment>
<dbReference type="HAMAP" id="MF_00024">
    <property type="entry name" value="CobD_CbiB"/>
    <property type="match status" value="1"/>
</dbReference>
<evidence type="ECO:0000256" key="3">
    <source>
        <dbReference type="ARBA" id="ARBA00006263"/>
    </source>
</evidence>
<dbReference type="PANTHER" id="PTHR34308">
    <property type="entry name" value="COBALAMIN BIOSYNTHESIS PROTEIN CBIB"/>
    <property type="match status" value="1"/>
</dbReference>
<comment type="similarity">
    <text evidence="3 9">Belongs to the CobD/CbiB family.</text>
</comment>
<dbReference type="RefSeq" id="WP_212530929.1">
    <property type="nucleotide sequence ID" value="NZ_JAGSOG010000143.1"/>
</dbReference>
<sequence length="347" mass="35487">MNSSSTGKAGTRKPEAGKTRSRSGRSAALAAGLLAGYAADALLGDPRRGHPVALFGRGARGLEERWYQDSRVRGAAFTAVCVGGSAALGATLDRAAGAVGGTGTRRVLAVAATASAAWTVIGAASLRREAEEIGRLLEIGDLEGARERLPRLCGRDARGLGESALARAVIESVAENTSDAVVAPLFWGAVAGTPGLLAYRAANTLDAMVGHRSERYERFGWASARLDDLLNLVPARLTGLLTVAAAPCVGGTRAQAWQALRHDGSHHPSPNAGHCEASAAGALGLRLGGTNVYGSRVEERPQLGAGRSPRGFDIARATRLSKAVCTSAAVLAATGALLGRAGCARRG</sequence>
<dbReference type="AlphaFoldDB" id="A0A941EQ60"/>
<dbReference type="Proteomes" id="UP000675781">
    <property type="component" value="Unassembled WGS sequence"/>
</dbReference>
<comment type="function">
    <text evidence="9">Converts cobyric acid to cobinamide by the addition of aminopropanol on the F carboxylic group.</text>
</comment>
<comment type="subcellular location">
    <subcellularLocation>
        <location evidence="1 9">Cell membrane</location>
        <topology evidence="1 9">Multi-pass membrane protein</topology>
    </subcellularLocation>
</comment>
<protein>
    <recommendedName>
        <fullName evidence="9">Cobalamin biosynthesis protein CobD</fullName>
    </recommendedName>
</protein>
<accession>A0A941EQ60</accession>
<dbReference type="NCBIfam" id="TIGR00380">
    <property type="entry name" value="cobal_cbiB"/>
    <property type="match status" value="1"/>
</dbReference>
<reference evidence="11" key="1">
    <citation type="submission" date="2021-04" db="EMBL/GenBank/DDBJ databases">
        <title>Genome based classification of Actinospica acidithermotolerans sp. nov., an actinobacterium isolated from an Indonesian hot spring.</title>
        <authorList>
            <person name="Kusuma A.B."/>
            <person name="Putra K.E."/>
            <person name="Nafisah S."/>
            <person name="Loh J."/>
            <person name="Nouioui I."/>
            <person name="Goodfellow M."/>
        </authorList>
    </citation>
    <scope>NUCLEOTIDE SEQUENCE</scope>
    <source>
        <strain evidence="11">CSCA 57</strain>
    </source>
</reference>
<evidence type="ECO:0000256" key="2">
    <source>
        <dbReference type="ARBA" id="ARBA00004953"/>
    </source>
</evidence>
<evidence type="ECO:0000256" key="8">
    <source>
        <dbReference type="ARBA" id="ARBA00023136"/>
    </source>
</evidence>
<gene>
    <name evidence="9" type="primary">cobD</name>
    <name evidence="11" type="ORF">KDL01_24445</name>
</gene>
<evidence type="ECO:0000313" key="12">
    <source>
        <dbReference type="Proteomes" id="UP000675781"/>
    </source>
</evidence>
<dbReference type="PANTHER" id="PTHR34308:SF1">
    <property type="entry name" value="COBALAMIN BIOSYNTHESIS PROTEIN CBIB"/>
    <property type="match status" value="1"/>
</dbReference>
<keyword evidence="5 9" id="KW-0169">Cobalamin biosynthesis</keyword>
<evidence type="ECO:0000256" key="9">
    <source>
        <dbReference type="HAMAP-Rule" id="MF_00024"/>
    </source>
</evidence>
<organism evidence="11 12">
    <name type="scientific">Actinospica durhamensis</name>
    <dbReference type="NCBI Taxonomy" id="1508375"/>
    <lineage>
        <taxon>Bacteria</taxon>
        <taxon>Bacillati</taxon>
        <taxon>Actinomycetota</taxon>
        <taxon>Actinomycetes</taxon>
        <taxon>Catenulisporales</taxon>
        <taxon>Actinospicaceae</taxon>
        <taxon>Actinospica</taxon>
    </lineage>
</organism>
<dbReference type="GO" id="GO:0009236">
    <property type="term" value="P:cobalamin biosynthetic process"/>
    <property type="evidence" value="ECO:0007669"/>
    <property type="project" value="UniProtKB-UniRule"/>
</dbReference>
<dbReference type="GO" id="GO:0005886">
    <property type="term" value="C:plasma membrane"/>
    <property type="evidence" value="ECO:0007669"/>
    <property type="project" value="UniProtKB-SubCell"/>
</dbReference>
<dbReference type="GO" id="GO:0015420">
    <property type="term" value="F:ABC-type vitamin B12 transporter activity"/>
    <property type="evidence" value="ECO:0007669"/>
    <property type="project" value="UniProtKB-UniRule"/>
</dbReference>
<dbReference type="GO" id="GO:0048472">
    <property type="term" value="F:threonine-phosphate decarboxylase activity"/>
    <property type="evidence" value="ECO:0007669"/>
    <property type="project" value="InterPro"/>
</dbReference>
<dbReference type="Pfam" id="PF03186">
    <property type="entry name" value="CobD_Cbib"/>
    <property type="match status" value="1"/>
</dbReference>
<evidence type="ECO:0000256" key="5">
    <source>
        <dbReference type="ARBA" id="ARBA00022573"/>
    </source>
</evidence>
<dbReference type="NCBIfam" id="NF002276">
    <property type="entry name" value="PRK01209.1-4"/>
    <property type="match status" value="1"/>
</dbReference>
<keyword evidence="12" id="KW-1185">Reference proteome</keyword>
<keyword evidence="7 9" id="KW-1133">Transmembrane helix</keyword>
<keyword evidence="6 9" id="KW-0812">Transmembrane</keyword>